<feature type="signal peptide" evidence="5">
    <location>
        <begin position="1"/>
        <end position="28"/>
    </location>
</feature>
<keyword evidence="2 5" id="KW-0732">Signal</keyword>
<sequence>MSCLSFKIVLFPTYLTFLLCAMKKPAAATALLAVVLAKRVAENGTFTPPAADTGFPNPAYQLPALCAVQIEMPTMPTPPSTLICTYQIPGRDAWCLVSVDRVSGNSAFSGGVIYAEMAENPESIVDWGWRAMHLSVVEAKKVIAAYYGKPLDYRYYNGCATGGRQGLKEIEAFPDDFDGAVVGAPAWWTAHLLLFNIYAAEYNLPEHSTHHISSDLFDFIAN</sequence>
<dbReference type="GeneID" id="37054804"/>
<accession>A0A317VAP2</accession>
<dbReference type="RefSeq" id="XP_025386686.1">
    <property type="nucleotide sequence ID" value="XM_025532842.1"/>
</dbReference>
<evidence type="ECO:0000313" key="6">
    <source>
        <dbReference type="EMBL" id="PWY69992.1"/>
    </source>
</evidence>
<dbReference type="Proteomes" id="UP000246171">
    <property type="component" value="Unassembled WGS sequence"/>
</dbReference>
<keyword evidence="1" id="KW-0719">Serine esterase</keyword>
<protein>
    <recommendedName>
        <fullName evidence="5">Carboxylic ester hydrolase</fullName>
        <ecNumber evidence="5">3.1.1.-</ecNumber>
    </recommendedName>
</protein>
<reference evidence="6" key="1">
    <citation type="submission" date="2016-12" db="EMBL/GenBank/DDBJ databases">
        <title>The genomes of Aspergillus section Nigri reveals drivers in fungal speciation.</title>
        <authorList>
            <consortium name="DOE Joint Genome Institute"/>
            <person name="Vesth T.C."/>
            <person name="Nybo J."/>
            <person name="Theobald S."/>
            <person name="Brandl J."/>
            <person name="Frisvad J.C."/>
            <person name="Nielsen K.F."/>
            <person name="Lyhne E.K."/>
            <person name="Kogle M.E."/>
            <person name="Kuo A."/>
            <person name="Riley R."/>
            <person name="Clum A."/>
            <person name="Nolan M."/>
            <person name="Lipzen A."/>
            <person name="Salamov A."/>
            <person name="Henrissat B."/>
            <person name="Wiebenga A."/>
            <person name="De vries R.P."/>
            <person name="Grigoriev I.V."/>
            <person name="Mortensen U.H."/>
            <person name="Andersen M.R."/>
            <person name="Baker S.E."/>
        </authorList>
    </citation>
    <scope>NUCLEOTIDE SEQUENCE</scope>
    <source>
        <strain evidence="6">CBS 122712</strain>
    </source>
</reference>
<dbReference type="EC" id="3.1.1.-" evidence="5"/>
<evidence type="ECO:0000256" key="4">
    <source>
        <dbReference type="ARBA" id="ARBA00023157"/>
    </source>
</evidence>
<feature type="chain" id="PRO_5016194662" description="Carboxylic ester hydrolase" evidence="5">
    <location>
        <begin position="29"/>
        <end position="222"/>
    </location>
</feature>
<comment type="caution">
    <text evidence="6">The sequence shown here is derived from an EMBL/GenBank/DDBJ whole genome shotgun (WGS) entry which is preliminary data.</text>
</comment>
<dbReference type="VEuPathDB" id="FungiDB:BO83DRAFT_390099"/>
<comment type="similarity">
    <text evidence="5">Belongs to the tannase family.</text>
</comment>
<evidence type="ECO:0000256" key="2">
    <source>
        <dbReference type="ARBA" id="ARBA00022729"/>
    </source>
</evidence>
<organism evidence="6 7">
    <name type="scientific">Aspergillus eucalypticola (strain CBS 122712 / IBT 29274)</name>
    <dbReference type="NCBI Taxonomy" id="1448314"/>
    <lineage>
        <taxon>Eukaryota</taxon>
        <taxon>Fungi</taxon>
        <taxon>Dikarya</taxon>
        <taxon>Ascomycota</taxon>
        <taxon>Pezizomycotina</taxon>
        <taxon>Eurotiomycetes</taxon>
        <taxon>Eurotiomycetidae</taxon>
        <taxon>Eurotiales</taxon>
        <taxon>Aspergillaceae</taxon>
        <taxon>Aspergillus</taxon>
        <taxon>Aspergillus subgen. Circumdati</taxon>
    </lineage>
</organism>
<evidence type="ECO:0000256" key="1">
    <source>
        <dbReference type="ARBA" id="ARBA00022487"/>
    </source>
</evidence>
<name>A0A317VAP2_ASPEC</name>
<proteinExistence type="inferred from homology"/>
<keyword evidence="3 5" id="KW-0378">Hydrolase</keyword>
<evidence type="ECO:0000313" key="7">
    <source>
        <dbReference type="Proteomes" id="UP000246171"/>
    </source>
</evidence>
<dbReference type="PANTHER" id="PTHR33938">
    <property type="entry name" value="FERULOYL ESTERASE B-RELATED"/>
    <property type="match status" value="1"/>
</dbReference>
<dbReference type="Pfam" id="PF07519">
    <property type="entry name" value="Tannase"/>
    <property type="match status" value="1"/>
</dbReference>
<dbReference type="OrthoDB" id="4495520at2759"/>
<evidence type="ECO:0000256" key="5">
    <source>
        <dbReference type="RuleBase" id="RU361238"/>
    </source>
</evidence>
<keyword evidence="7" id="KW-1185">Reference proteome</keyword>
<dbReference type="AlphaFoldDB" id="A0A317VAP2"/>
<dbReference type="EMBL" id="MSFU01000017">
    <property type="protein sequence ID" value="PWY69992.1"/>
    <property type="molecule type" value="Genomic_DNA"/>
</dbReference>
<dbReference type="GO" id="GO:0052689">
    <property type="term" value="F:carboxylic ester hydrolase activity"/>
    <property type="evidence" value="ECO:0007669"/>
    <property type="project" value="UniProtKB-KW"/>
</dbReference>
<dbReference type="PANTHER" id="PTHR33938:SF2">
    <property type="entry name" value="CARBOXYLIC ESTER HYDROLASE"/>
    <property type="match status" value="1"/>
</dbReference>
<dbReference type="InterPro" id="IPR011118">
    <property type="entry name" value="Tannase/feruloyl_esterase"/>
</dbReference>
<gene>
    <name evidence="6" type="ORF">BO83DRAFT_390099</name>
</gene>
<keyword evidence="4" id="KW-1015">Disulfide bond</keyword>
<evidence type="ECO:0000256" key="3">
    <source>
        <dbReference type="ARBA" id="ARBA00022801"/>
    </source>
</evidence>